<organism evidence="13 14">
    <name type="scientific">Mus caroli</name>
    <name type="common">Ryukyu mouse</name>
    <name type="synonym">Ricefield mouse</name>
    <dbReference type="NCBI Taxonomy" id="10089"/>
    <lineage>
        <taxon>Eukaryota</taxon>
        <taxon>Metazoa</taxon>
        <taxon>Chordata</taxon>
        <taxon>Craniata</taxon>
        <taxon>Vertebrata</taxon>
        <taxon>Euteleostomi</taxon>
        <taxon>Mammalia</taxon>
        <taxon>Eutheria</taxon>
        <taxon>Euarchontoglires</taxon>
        <taxon>Glires</taxon>
        <taxon>Rodentia</taxon>
        <taxon>Myomorpha</taxon>
        <taxon>Muroidea</taxon>
        <taxon>Muridae</taxon>
        <taxon>Murinae</taxon>
        <taxon>Mus</taxon>
        <taxon>Mus</taxon>
    </lineage>
</organism>
<feature type="transmembrane region" description="Helical" evidence="11">
    <location>
        <begin position="269"/>
        <end position="287"/>
    </location>
</feature>
<accession>A0A6P5P7V9</accession>
<evidence type="ECO:0000256" key="1">
    <source>
        <dbReference type="ARBA" id="ARBA00004141"/>
    </source>
</evidence>
<dbReference type="Pfam" id="PF13853">
    <property type="entry name" value="7tm_4"/>
    <property type="match status" value="1"/>
</dbReference>
<keyword evidence="5 11" id="KW-1133">Transmembrane helix</keyword>
<dbReference type="InterPro" id="IPR050427">
    <property type="entry name" value="Olfactory_Receptors"/>
</dbReference>
<dbReference type="GeneID" id="110290509"/>
<dbReference type="FunFam" id="1.20.1070.10:FF:000007">
    <property type="entry name" value="Olfactory receptor"/>
    <property type="match status" value="1"/>
</dbReference>
<dbReference type="InterPro" id="IPR017452">
    <property type="entry name" value="GPCR_Rhodpsn_7TM"/>
</dbReference>
<feature type="transmembrane region" description="Helical" evidence="11">
    <location>
        <begin position="235"/>
        <end position="257"/>
    </location>
</feature>
<dbReference type="PANTHER" id="PTHR48002">
    <property type="entry name" value="OLFACTORY RECEPTOR"/>
    <property type="match status" value="1"/>
</dbReference>
<evidence type="ECO:0000256" key="7">
    <source>
        <dbReference type="ARBA" id="ARBA00023136"/>
    </source>
</evidence>
<feature type="transmembrane region" description="Helical" evidence="11">
    <location>
        <begin position="57"/>
        <end position="80"/>
    </location>
</feature>
<evidence type="ECO:0000256" key="4">
    <source>
        <dbReference type="ARBA" id="ARBA00022725"/>
    </source>
</evidence>
<proteinExistence type="inferred from homology"/>
<evidence type="ECO:0000256" key="9">
    <source>
        <dbReference type="ARBA" id="ARBA00023224"/>
    </source>
</evidence>
<dbReference type="InterPro" id="IPR000725">
    <property type="entry name" value="Olfact_rcpt"/>
</dbReference>
<sequence length="336" mass="38344">METHKNITEFIFMGVWENRQIELLFFFLFLLCYLAVLMGNSVILLTINCSHLIEQPMYYFLCHLSLMDLCYPSTVIPRLIRDLAATRKNISYNECMTQLFTAHLLAGVEIFILVSMALDRYVAIVKPLHYMVIMSRKRCDMLIATAWILGFWHSIALLLMVLSLPFCGPNHINHYFCDIKPLLKLVCKDVHVVSILAIVNSGMVLFAIFIVLLASYILILCSLRTRSSAGKRKALSTCSSHVMVVVLFFGPCIYTYVLPAGNENKDKEISVFYTVIAPILNPVIYTLRNSEMKSAMHKVWSQLSNLELKYVKQSCNSALMFLGQLLSNRSQKVQTI</sequence>
<dbReference type="RefSeq" id="XP_021012721.1">
    <property type="nucleotide sequence ID" value="XM_021157062.1"/>
</dbReference>
<dbReference type="CDD" id="cd15939">
    <property type="entry name" value="7tmA_OR4A-like"/>
    <property type="match status" value="1"/>
</dbReference>
<reference evidence="14" key="1">
    <citation type="submission" date="2025-08" db="UniProtKB">
        <authorList>
            <consortium name="RefSeq"/>
        </authorList>
    </citation>
    <scope>IDENTIFICATION</scope>
</reference>
<protein>
    <recommendedName>
        <fullName evidence="11">Olfactory receptor</fullName>
    </recommendedName>
</protein>
<evidence type="ECO:0000256" key="10">
    <source>
        <dbReference type="RuleBase" id="RU000688"/>
    </source>
</evidence>
<dbReference type="SUPFAM" id="SSF81321">
    <property type="entry name" value="Family A G protein-coupled receptor-like"/>
    <property type="match status" value="1"/>
</dbReference>
<evidence type="ECO:0000256" key="6">
    <source>
        <dbReference type="ARBA" id="ARBA00023040"/>
    </source>
</evidence>
<keyword evidence="4 11" id="KW-0552">Olfaction</keyword>
<evidence type="ECO:0000256" key="8">
    <source>
        <dbReference type="ARBA" id="ARBA00023170"/>
    </source>
</evidence>
<feature type="transmembrane region" description="Helical" evidence="11">
    <location>
        <begin position="100"/>
        <end position="118"/>
    </location>
</feature>
<evidence type="ECO:0000256" key="11">
    <source>
        <dbReference type="RuleBase" id="RU363047"/>
    </source>
</evidence>
<keyword evidence="13" id="KW-1185">Reference proteome</keyword>
<feature type="transmembrane region" description="Helical" evidence="11">
    <location>
        <begin position="23"/>
        <end position="45"/>
    </location>
</feature>
<dbReference type="Proteomes" id="UP000515126">
    <property type="component" value="Chromosome 2"/>
</dbReference>
<keyword evidence="6 10" id="KW-0297">G-protein coupled receptor</keyword>
<dbReference type="Gene3D" id="1.20.1070.10">
    <property type="entry name" value="Rhodopsin 7-helix transmembrane proteins"/>
    <property type="match status" value="1"/>
</dbReference>
<keyword evidence="8 10" id="KW-0675">Receptor</keyword>
<keyword evidence="2 11" id="KW-0716">Sensory transduction</keyword>
<evidence type="ECO:0000256" key="2">
    <source>
        <dbReference type="ARBA" id="ARBA00022606"/>
    </source>
</evidence>
<feature type="transmembrane region" description="Helical" evidence="11">
    <location>
        <begin position="139"/>
        <end position="162"/>
    </location>
</feature>
<feature type="domain" description="G-protein coupled receptors family 1 profile" evidence="12">
    <location>
        <begin position="39"/>
        <end position="285"/>
    </location>
</feature>
<dbReference type="KEGG" id="mcal:110290509"/>
<name>A0A6P5P7V9_MUSCR</name>
<comment type="subcellular location">
    <subcellularLocation>
        <location evidence="11">Cell membrane</location>
        <topology evidence="11">Multi-pass membrane protein</topology>
    </subcellularLocation>
    <subcellularLocation>
        <location evidence="1">Membrane</location>
        <topology evidence="1">Multi-pass membrane protein</topology>
    </subcellularLocation>
</comment>
<dbReference type="InterPro" id="IPR000276">
    <property type="entry name" value="GPCR_Rhodpsn"/>
</dbReference>
<dbReference type="GO" id="GO:0004930">
    <property type="term" value="F:G protein-coupled receptor activity"/>
    <property type="evidence" value="ECO:0007669"/>
    <property type="project" value="UniProtKB-KW"/>
</dbReference>
<evidence type="ECO:0000256" key="5">
    <source>
        <dbReference type="ARBA" id="ARBA00022989"/>
    </source>
</evidence>
<keyword evidence="7 11" id="KW-0472">Membrane</keyword>
<dbReference type="GO" id="GO:0004984">
    <property type="term" value="F:olfactory receptor activity"/>
    <property type="evidence" value="ECO:0007669"/>
    <property type="project" value="InterPro"/>
</dbReference>
<evidence type="ECO:0000259" key="12">
    <source>
        <dbReference type="PROSITE" id="PS50262"/>
    </source>
</evidence>
<keyword evidence="9 10" id="KW-0807">Transducer</keyword>
<evidence type="ECO:0000313" key="14">
    <source>
        <dbReference type="RefSeq" id="XP_021012721.1"/>
    </source>
</evidence>
<comment type="similarity">
    <text evidence="10">Belongs to the G-protein coupled receptor 1 family.</text>
</comment>
<feature type="transmembrane region" description="Helical" evidence="11">
    <location>
        <begin position="190"/>
        <end position="223"/>
    </location>
</feature>
<keyword evidence="11" id="KW-1003">Cell membrane</keyword>
<dbReference type="PROSITE" id="PS50262">
    <property type="entry name" value="G_PROTEIN_RECEP_F1_2"/>
    <property type="match status" value="1"/>
</dbReference>
<evidence type="ECO:0000313" key="13">
    <source>
        <dbReference type="Proteomes" id="UP000515126"/>
    </source>
</evidence>
<evidence type="ECO:0000256" key="3">
    <source>
        <dbReference type="ARBA" id="ARBA00022692"/>
    </source>
</evidence>
<keyword evidence="3 10" id="KW-0812">Transmembrane</keyword>
<dbReference type="PRINTS" id="PR00237">
    <property type="entry name" value="GPCRRHODOPSN"/>
</dbReference>
<dbReference type="PROSITE" id="PS00237">
    <property type="entry name" value="G_PROTEIN_RECEP_F1_1"/>
    <property type="match status" value="1"/>
</dbReference>
<dbReference type="AlphaFoldDB" id="A0A6P5P7V9"/>
<dbReference type="PRINTS" id="PR00245">
    <property type="entry name" value="OLFACTORYR"/>
</dbReference>
<dbReference type="GO" id="GO:0005886">
    <property type="term" value="C:plasma membrane"/>
    <property type="evidence" value="ECO:0007669"/>
    <property type="project" value="UniProtKB-SubCell"/>
</dbReference>
<gene>
    <name evidence="14" type="primary">LOC110290509</name>
</gene>